<evidence type="ECO:0000313" key="2">
    <source>
        <dbReference type="EMBL" id="GBP64019.1"/>
    </source>
</evidence>
<keyword evidence="3" id="KW-1185">Reference proteome</keyword>
<feature type="region of interest" description="Disordered" evidence="1">
    <location>
        <begin position="1"/>
        <end position="69"/>
    </location>
</feature>
<proteinExistence type="predicted"/>
<organism evidence="2 3">
    <name type="scientific">Eumeta variegata</name>
    <name type="common">Bagworm moth</name>
    <name type="synonym">Eumeta japonica</name>
    <dbReference type="NCBI Taxonomy" id="151549"/>
    <lineage>
        <taxon>Eukaryota</taxon>
        <taxon>Metazoa</taxon>
        <taxon>Ecdysozoa</taxon>
        <taxon>Arthropoda</taxon>
        <taxon>Hexapoda</taxon>
        <taxon>Insecta</taxon>
        <taxon>Pterygota</taxon>
        <taxon>Neoptera</taxon>
        <taxon>Endopterygota</taxon>
        <taxon>Lepidoptera</taxon>
        <taxon>Glossata</taxon>
        <taxon>Ditrysia</taxon>
        <taxon>Tineoidea</taxon>
        <taxon>Psychidae</taxon>
        <taxon>Oiketicinae</taxon>
        <taxon>Eumeta</taxon>
    </lineage>
</organism>
<dbReference type="Proteomes" id="UP000299102">
    <property type="component" value="Unassembled WGS sequence"/>
</dbReference>
<sequence>MIDGANPPRKLVHPCPVRSTAVGPEHHENTFKRRRPGGIGRRRRLKQTGDYKKKRSAPKNRSSGPRKRPFIVFPTSGIFQDLRAALVVENRDFSEAEVRTFRATFQLGSLHTASRYESLPADLLEAGRGTRVEGIARARRAPLQYAAGGRTATAGAAFTLLPLIWNEN</sequence>
<evidence type="ECO:0000313" key="3">
    <source>
        <dbReference type="Proteomes" id="UP000299102"/>
    </source>
</evidence>
<comment type="caution">
    <text evidence="2">The sequence shown here is derived from an EMBL/GenBank/DDBJ whole genome shotgun (WGS) entry which is preliminary data.</text>
</comment>
<accession>A0A4C1XP64</accession>
<protein>
    <submittedName>
        <fullName evidence="2">Uncharacterized protein</fullName>
    </submittedName>
</protein>
<evidence type="ECO:0000256" key="1">
    <source>
        <dbReference type="SAM" id="MobiDB-lite"/>
    </source>
</evidence>
<reference evidence="2 3" key="1">
    <citation type="journal article" date="2019" name="Commun. Biol.">
        <title>The bagworm genome reveals a unique fibroin gene that provides high tensile strength.</title>
        <authorList>
            <person name="Kono N."/>
            <person name="Nakamura H."/>
            <person name="Ohtoshi R."/>
            <person name="Tomita M."/>
            <person name="Numata K."/>
            <person name="Arakawa K."/>
        </authorList>
    </citation>
    <scope>NUCLEOTIDE SEQUENCE [LARGE SCALE GENOMIC DNA]</scope>
</reference>
<name>A0A4C1XP64_EUMVA</name>
<dbReference type="EMBL" id="BGZK01000885">
    <property type="protein sequence ID" value="GBP64019.1"/>
    <property type="molecule type" value="Genomic_DNA"/>
</dbReference>
<feature type="compositionally biased region" description="Basic residues" evidence="1">
    <location>
        <begin position="32"/>
        <end position="69"/>
    </location>
</feature>
<dbReference type="AlphaFoldDB" id="A0A4C1XP64"/>
<gene>
    <name evidence="2" type="ORF">EVAR_43035_1</name>
</gene>